<reference evidence="2 3" key="1">
    <citation type="submission" date="2016-12" db="EMBL/GenBank/DDBJ databases">
        <title>The draft genome sequence of HSLHS2.</title>
        <authorList>
            <person name="Hu D."/>
            <person name="Wang L."/>
            <person name="Shao Z."/>
        </authorList>
    </citation>
    <scope>NUCLEOTIDE SEQUENCE [LARGE SCALE GENOMIC DNA]</scope>
    <source>
        <strain evidence="2">MCCC 1A06712</strain>
    </source>
</reference>
<dbReference type="RefSeq" id="WP_086450352.1">
    <property type="nucleotide sequence ID" value="NZ_MSPP01000001.1"/>
</dbReference>
<protein>
    <recommendedName>
        <fullName evidence="1">Bacteriophage phiJL001 Gp84 C-terminal domain-containing protein</fullName>
    </recommendedName>
</protein>
<proteinExistence type="predicted"/>
<dbReference type="Proteomes" id="UP000194664">
    <property type="component" value="Unassembled WGS sequence"/>
</dbReference>
<evidence type="ECO:0000313" key="3">
    <source>
        <dbReference type="Proteomes" id="UP000194664"/>
    </source>
</evidence>
<sequence length="291" mass="32114">MTLADHLKTGATTVCRCWAVTRNDGVELGFTDHDTDIEFDTIQFRADSGMTAKEVEQSAGLSVDNSEAIGVLSHNAISETDIDQGLFDGAIVRYWLVNWSNVTERELRFRGEIGEIRRTSGAFTAELRGLAEALNKPNGRVFQRGCRAVLGDAECQFDTSLAEFCFVGVPLFTTDNRIFEFDDLAGYSAGWFTKGTLSIDGAAIGVKPALIKNHHVLENGHHEVELWQPLKPEPSEGVQLKLVAGCDKRMKTCLQKFDNLLNFRGFPDIPGEDWLVSTPIRSSQNDGGSLR</sequence>
<name>A0A251X3G4_9RHOB</name>
<dbReference type="EMBL" id="MSPP01000001">
    <property type="protein sequence ID" value="OUD10703.1"/>
    <property type="molecule type" value="Genomic_DNA"/>
</dbReference>
<dbReference type="InterPro" id="IPR011928">
    <property type="entry name" value="Phage_phiJL001_Gp84"/>
</dbReference>
<accession>A0A251X3G4</accession>
<dbReference type="AlphaFoldDB" id="A0A251X3G4"/>
<comment type="caution">
    <text evidence="2">The sequence shown here is derived from an EMBL/GenBank/DDBJ whole genome shotgun (WGS) entry which is preliminary data.</text>
</comment>
<feature type="domain" description="Bacteriophage phiJL001 Gp84 C-terminal" evidence="1">
    <location>
        <begin position="190"/>
        <end position="273"/>
    </location>
</feature>
<evidence type="ECO:0000313" key="2">
    <source>
        <dbReference type="EMBL" id="OUD10703.1"/>
    </source>
</evidence>
<dbReference type="InterPro" id="IPR018964">
    <property type="entry name" value="Phage_phiJL001_Gp84_C"/>
</dbReference>
<dbReference type="Pfam" id="PF09356">
    <property type="entry name" value="Phage_BR0599"/>
    <property type="match status" value="1"/>
</dbReference>
<evidence type="ECO:0000259" key="1">
    <source>
        <dbReference type="Pfam" id="PF09356"/>
    </source>
</evidence>
<dbReference type="NCBIfam" id="TIGR02218">
    <property type="entry name" value="phg_TIGR02218"/>
    <property type="match status" value="1"/>
</dbReference>
<organism evidence="2 3">
    <name type="scientific">Marivivens niveibacter</name>
    <dbReference type="NCBI Taxonomy" id="1930667"/>
    <lineage>
        <taxon>Bacteria</taxon>
        <taxon>Pseudomonadati</taxon>
        <taxon>Pseudomonadota</taxon>
        <taxon>Alphaproteobacteria</taxon>
        <taxon>Rhodobacterales</taxon>
        <taxon>Paracoccaceae</taxon>
        <taxon>Marivivens group</taxon>
        <taxon>Marivivens</taxon>
    </lineage>
</organism>
<dbReference type="OrthoDB" id="1633386at2"/>
<gene>
    <name evidence="2" type="ORF">BVC71_04245</name>
</gene>
<dbReference type="Pfam" id="PF09931">
    <property type="entry name" value="Phage_phiJL001_Gp84_N"/>
    <property type="match status" value="1"/>
</dbReference>
<keyword evidence="3" id="KW-1185">Reference proteome</keyword>